<dbReference type="eggNOG" id="KOG1187">
    <property type="taxonomic scope" value="Eukaryota"/>
</dbReference>
<dbReference type="SUPFAM" id="SSF56112">
    <property type="entry name" value="Protein kinase-like (PK-like)"/>
    <property type="match status" value="1"/>
</dbReference>
<feature type="domain" description="Protein kinase" evidence="1">
    <location>
        <begin position="87"/>
        <end position="413"/>
    </location>
</feature>
<dbReference type="GO" id="GO:0044773">
    <property type="term" value="P:mitotic DNA damage checkpoint signaling"/>
    <property type="evidence" value="ECO:0007669"/>
    <property type="project" value="TreeGrafter"/>
</dbReference>
<reference evidence="2" key="1">
    <citation type="submission" date="2016-03" db="EMBL/GenBank/DDBJ databases">
        <title>Updated assembly of Pseudogymnoascus destructans, the fungus causing white-nose syndrome of bats.</title>
        <authorList>
            <person name="Palmer J.M."/>
            <person name="Drees K.P."/>
            <person name="Foster J.T."/>
            <person name="Lindner D.L."/>
        </authorList>
    </citation>
    <scope>NUCLEOTIDE SEQUENCE [LARGE SCALE GENOMIC DNA]</scope>
    <source>
        <strain evidence="2">20631-21</strain>
    </source>
</reference>
<proteinExistence type="predicted"/>
<dbReference type="InterPro" id="IPR008271">
    <property type="entry name" value="Ser/Thr_kinase_AS"/>
</dbReference>
<dbReference type="PROSITE" id="PS00108">
    <property type="entry name" value="PROTEIN_KINASE_ST"/>
    <property type="match status" value="1"/>
</dbReference>
<dbReference type="GO" id="GO:0005634">
    <property type="term" value="C:nucleus"/>
    <property type="evidence" value="ECO:0007669"/>
    <property type="project" value="TreeGrafter"/>
</dbReference>
<dbReference type="InterPro" id="IPR000719">
    <property type="entry name" value="Prot_kinase_dom"/>
</dbReference>
<name>A0A177AM74_9PEZI</name>
<dbReference type="EMBL" id="KV441386">
    <property type="protein sequence ID" value="OAF63156.1"/>
    <property type="molecule type" value="Genomic_DNA"/>
</dbReference>
<dbReference type="PANTHER" id="PTHR44167">
    <property type="entry name" value="OVARIAN-SPECIFIC SERINE/THREONINE-PROTEIN KINASE LOK-RELATED"/>
    <property type="match status" value="1"/>
</dbReference>
<accession>A0A177AM74</accession>
<dbReference type="GeneID" id="36283751"/>
<dbReference type="RefSeq" id="XP_024328426.1">
    <property type="nucleotide sequence ID" value="XM_024464345.1"/>
</dbReference>
<organism evidence="2">
    <name type="scientific">Pseudogymnoascus destructans</name>
    <dbReference type="NCBI Taxonomy" id="655981"/>
    <lineage>
        <taxon>Eukaryota</taxon>
        <taxon>Fungi</taxon>
        <taxon>Dikarya</taxon>
        <taxon>Ascomycota</taxon>
        <taxon>Pezizomycotina</taxon>
        <taxon>Leotiomycetes</taxon>
        <taxon>Thelebolales</taxon>
        <taxon>Thelebolaceae</taxon>
        <taxon>Pseudogymnoascus</taxon>
    </lineage>
</organism>
<dbReference type="Gene3D" id="1.10.510.10">
    <property type="entry name" value="Transferase(Phosphotransferase) domain 1"/>
    <property type="match status" value="1"/>
</dbReference>
<dbReference type="GO" id="GO:0005524">
    <property type="term" value="F:ATP binding"/>
    <property type="evidence" value="ECO:0007669"/>
    <property type="project" value="InterPro"/>
</dbReference>
<dbReference type="Pfam" id="PF00069">
    <property type="entry name" value="Pkinase"/>
    <property type="match status" value="1"/>
</dbReference>
<dbReference type="PROSITE" id="PS50011">
    <property type="entry name" value="PROTEIN_KINASE_DOM"/>
    <property type="match status" value="1"/>
</dbReference>
<dbReference type="Proteomes" id="UP000077154">
    <property type="component" value="Unassembled WGS sequence"/>
</dbReference>
<protein>
    <recommendedName>
        <fullName evidence="1">Protein kinase domain-containing protein</fullName>
    </recommendedName>
</protein>
<sequence length="418" mass="47164">MCIFLKIVLPTTCPSSVVMPGVRLYNVQFFLQTSSLLFKSHITLNAIRRRATQLPRFRPLPHVIASCLSTGPVRSQSTMQSHHSMPAPAQNKINKPVVGSRLAGESGRQYTIKCVLQEKDNRPEKVYLASRDDGHKFVFKEVPPSMFEPACDMQRDLIAHERSSYLRLMRDSIPEQSILIYDYATDHLLSLAQKEIPLAARKRILRDALRGLAALHDKNIVHADVKANNILVNYTNGDENIVVKSVQLADLEDAAYVPPGSDIVGSQVGNQLWRSPEAHAQGPVNSPSDMFSYGIVCIYVLSRTVIFAPSAKEIEEPEMEPLSIILERQISYFAEPDTFDALLRYLGPESPWCEIFTVVRSGFNEQNRRKPFRLWKVEKPGFDEDFLDLVGAMTNFDPAKRITAREALAHRWFADVEG</sequence>
<evidence type="ECO:0000259" key="1">
    <source>
        <dbReference type="PROSITE" id="PS50011"/>
    </source>
</evidence>
<evidence type="ECO:0000313" key="2">
    <source>
        <dbReference type="EMBL" id="OAF63156.1"/>
    </source>
</evidence>
<dbReference type="SMART" id="SM00220">
    <property type="entry name" value="S_TKc"/>
    <property type="match status" value="1"/>
</dbReference>
<dbReference type="PANTHER" id="PTHR44167:SF24">
    <property type="entry name" value="SERINE_THREONINE-PROTEIN KINASE CHK2"/>
    <property type="match status" value="1"/>
</dbReference>
<dbReference type="GO" id="GO:0004674">
    <property type="term" value="F:protein serine/threonine kinase activity"/>
    <property type="evidence" value="ECO:0007669"/>
    <property type="project" value="TreeGrafter"/>
</dbReference>
<dbReference type="AlphaFoldDB" id="A0A177AM74"/>
<dbReference type="VEuPathDB" id="FungiDB:GMDG_06498"/>
<dbReference type="InterPro" id="IPR011009">
    <property type="entry name" value="Kinase-like_dom_sf"/>
</dbReference>
<dbReference type="OrthoDB" id="4062651at2759"/>
<gene>
    <name evidence="2" type="ORF">VC83_00658</name>
</gene>